<organism evidence="4 5">
    <name type="scientific">Schistosoma margrebowiei</name>
    <dbReference type="NCBI Taxonomy" id="48269"/>
    <lineage>
        <taxon>Eukaryota</taxon>
        <taxon>Metazoa</taxon>
        <taxon>Spiralia</taxon>
        <taxon>Lophotrochozoa</taxon>
        <taxon>Platyhelminthes</taxon>
        <taxon>Trematoda</taxon>
        <taxon>Digenea</taxon>
        <taxon>Strigeidida</taxon>
        <taxon>Schistosomatoidea</taxon>
        <taxon>Schistosomatidae</taxon>
        <taxon>Schistosoma</taxon>
    </lineage>
</organism>
<dbReference type="InterPro" id="IPR014352">
    <property type="entry name" value="FERM/acyl-CoA-bd_prot_sf"/>
</dbReference>
<sequence>MSRSQSEVRNDRAKLLLDPTDTYPTRSLTIQSERSSEHIPSISWSVHPTSPLSSKSPTGTLSHENMDGNAGFFMVEVKLLSDEEVPLQLEVTNDCLGRVLFNQVIERIGGIIEKDYFGLRYLDRSKQRQWLEMSKTVYKQLKYVSPRSLNFRVKHYPSDPVNEFRQEKSRYLLYLQLRRDLHSGRLIGRNLEMHVLAACILQAEIGDYDILLDYLGSEGSLADLKMFANITPKTELKIVEIYKSLKGMSMSDAENKFLENAAKFETYGIEPLYVQDRKGNHFYMGLNHEGVITYRGSRKAHVFSWQKINKISYEGKLFIIQVEWEQRRHTLGFKCPTPESAEALWKWAVDRQCFFTLNRSVDAKESKANGGLFKRRQFYTFTGRCQKELMQLNSSMPAIPQPSVSRSRSLLNLAKSVHDKRHSQSQNDLDRKYVDSNENLQDSSRMNRLMKGLDHHRSSLETRRNNNELDDLNDNLFMNKRLIDQFNGGIKQQLQTVQDHQQQQQQHKHKSSLSTPNLINIPDIPKNSNEINNIVAKDVLLSNQKKSNNELYSNNNDTINEINLINNEKQQNNNKTEQMNITNIMNLIQSNIDNDNNNIDSISSGVEANAEATEQPLQIDVNLNNMNGVGSGGGDGGVNGYCTGSVNTLSSSPLKSADEDDDDDVNENNEFVNDALKQTNNSDMYQKMKVGNWLGANGIKSVRSTEDEPNPITSINPKTNNNNNNNSETLNNLSNEQFNTKQYVSINSENIIKDDSYSPISTISIVNPYSNHYEEAEIKFIPTIKKPSINLTTTQQIETNPIKSQYKQTIINPDNQYSIESINNHSSNIEITKQSLMNQSKSLYLNQNKSITTMTETITTTTSLNSLTTKIPNKSQTLLSNRIENINSSKSSIYYPYACNITTIPNTINDTLPPLSSSLYSSSNYEIPLNIKSMKHYTESRKNIIIYPKLTQSNSNDPSLSRNNTSQHISRQFTLNKMKSIKDLSPQPRDWYYTIPNSIEDKPNYQNNINPDINNIILDPIDMNISNIKQIDDMDHIDITLNKKESISNDLLYNNGYYPLSNKKLNYSNVTPMIHTQSHYYNKSDSMMAQTLSSYNQNILDISNNKLSLAKATKSINLNQNLSSSISTNELIHKTQSSYHEPLHNSFKYHLINDQSMLPLSLSTSNSLAYLTKSSNRNVYQTFNPLIDSSSYYNQINNNNNNNLRKTIHTTTNTTNMNVNNSQMNRTAGSTAAYLAATGVGAYKLGDSLALLTNRTDYLIESTMNNDNNNNDNMISKEYPKSVTFSQDHLITIGNNENNKKLESQTKTSSHYSIKQTSSYTPSIPPKPSYIQSMNNQSRIINQSREKNNTTTTTATTTTMTTITTTDNNVNDVEEEKISSRTFSRSGEINSTIPTFEDHAIRSMKRVTDKVQQIMNIDQLDNNNIMNSNDSIKLLPPLANKINNNNQLNSINTSPLDISQSSVTNSNHNDSNNLSNIQLFSCLQQIFYYIIVAFIVYKLLIWFNLKPTFG</sequence>
<dbReference type="InterPro" id="IPR000299">
    <property type="entry name" value="FERM_domain"/>
</dbReference>
<dbReference type="InterPro" id="IPR029071">
    <property type="entry name" value="Ubiquitin-like_domsf"/>
</dbReference>
<dbReference type="PRINTS" id="PR00935">
    <property type="entry name" value="BAND41"/>
</dbReference>
<dbReference type="Gene3D" id="1.20.80.10">
    <property type="match status" value="1"/>
</dbReference>
<evidence type="ECO:0000313" key="5">
    <source>
        <dbReference type="WBParaSite" id="SMRG1_96480.1"/>
    </source>
</evidence>
<dbReference type="PANTHER" id="PTHR23280:SF32">
    <property type="entry name" value="FI22325P1"/>
    <property type="match status" value="1"/>
</dbReference>
<feature type="region of interest" description="Disordered" evidence="1">
    <location>
        <begin position="1"/>
        <end position="22"/>
    </location>
</feature>
<dbReference type="Pfam" id="PF09379">
    <property type="entry name" value="FERM_N"/>
    <property type="match status" value="1"/>
</dbReference>
<dbReference type="InterPro" id="IPR019749">
    <property type="entry name" value="Band_41_domain"/>
</dbReference>
<dbReference type="SMART" id="SM00295">
    <property type="entry name" value="B41"/>
    <property type="match status" value="1"/>
</dbReference>
<evidence type="ECO:0000313" key="4">
    <source>
        <dbReference type="Proteomes" id="UP000050790"/>
    </source>
</evidence>
<keyword evidence="2" id="KW-1133">Transmembrane helix</keyword>
<feature type="region of interest" description="Disordered" evidence="1">
    <location>
        <begin position="702"/>
        <end position="728"/>
    </location>
</feature>
<dbReference type="SUPFAM" id="SSF47031">
    <property type="entry name" value="Second domain of FERM"/>
    <property type="match status" value="1"/>
</dbReference>
<feature type="compositionally biased region" description="Basic and acidic residues" evidence="1">
    <location>
        <begin position="1"/>
        <end position="15"/>
    </location>
</feature>
<feature type="compositionally biased region" description="Polar residues" evidence="1">
    <location>
        <begin position="1305"/>
        <end position="1322"/>
    </location>
</feature>
<dbReference type="PROSITE" id="PS50057">
    <property type="entry name" value="FERM_3"/>
    <property type="match status" value="1"/>
</dbReference>
<dbReference type="SMART" id="SM01196">
    <property type="entry name" value="FERM_C"/>
    <property type="match status" value="1"/>
</dbReference>
<feature type="compositionally biased region" description="Polar residues" evidence="1">
    <location>
        <begin position="436"/>
        <end position="446"/>
    </location>
</feature>
<dbReference type="InterPro" id="IPR035963">
    <property type="entry name" value="FERM_2"/>
</dbReference>
<feature type="transmembrane region" description="Helical" evidence="2">
    <location>
        <begin position="1486"/>
        <end position="1505"/>
    </location>
</feature>
<dbReference type="Gene3D" id="3.10.20.90">
    <property type="entry name" value="Phosphatidylinositol 3-kinase Catalytic Subunit, Chain A, domain 1"/>
    <property type="match status" value="1"/>
</dbReference>
<dbReference type="Pfam" id="PF00373">
    <property type="entry name" value="FERM_M"/>
    <property type="match status" value="1"/>
</dbReference>
<dbReference type="InterPro" id="IPR018979">
    <property type="entry name" value="FERM_N"/>
</dbReference>
<dbReference type="GO" id="GO:0031032">
    <property type="term" value="P:actomyosin structure organization"/>
    <property type="evidence" value="ECO:0007669"/>
    <property type="project" value="TreeGrafter"/>
</dbReference>
<keyword evidence="2" id="KW-0812">Transmembrane</keyword>
<dbReference type="SUPFAM" id="SSF54236">
    <property type="entry name" value="Ubiquitin-like"/>
    <property type="match status" value="1"/>
</dbReference>
<proteinExistence type="predicted"/>
<name>A0AA85ARC5_9TREM</name>
<dbReference type="CDD" id="cd14473">
    <property type="entry name" value="FERM_B-lobe"/>
    <property type="match status" value="1"/>
</dbReference>
<dbReference type="InterPro" id="IPR011993">
    <property type="entry name" value="PH-like_dom_sf"/>
</dbReference>
<evidence type="ECO:0000259" key="3">
    <source>
        <dbReference type="PROSITE" id="PS50057"/>
    </source>
</evidence>
<keyword evidence="2" id="KW-0472">Membrane</keyword>
<accession>A0AA85ARC5</accession>
<reference evidence="5" key="1">
    <citation type="submission" date="2023-11" db="UniProtKB">
        <authorList>
            <consortium name="WormBaseParasite"/>
        </authorList>
    </citation>
    <scope>IDENTIFICATION</scope>
</reference>
<dbReference type="WBParaSite" id="SMRG1_96480.1">
    <property type="protein sequence ID" value="SMRG1_96480.1"/>
    <property type="gene ID" value="SMRG1_96480"/>
</dbReference>
<protein>
    <recommendedName>
        <fullName evidence="3">FERM domain-containing protein</fullName>
    </recommendedName>
</protein>
<evidence type="ECO:0000256" key="2">
    <source>
        <dbReference type="SAM" id="Phobius"/>
    </source>
</evidence>
<feature type="region of interest" description="Disordered" evidence="1">
    <location>
        <begin position="1295"/>
        <end position="1327"/>
    </location>
</feature>
<feature type="domain" description="FERM" evidence="3">
    <location>
        <begin position="73"/>
        <end position="359"/>
    </location>
</feature>
<feature type="compositionally biased region" description="Low complexity" evidence="1">
    <location>
        <begin position="710"/>
        <end position="728"/>
    </location>
</feature>
<dbReference type="GO" id="GO:0005856">
    <property type="term" value="C:cytoskeleton"/>
    <property type="evidence" value="ECO:0007669"/>
    <property type="project" value="TreeGrafter"/>
</dbReference>
<dbReference type="Gene3D" id="2.30.29.30">
    <property type="entry name" value="Pleckstrin-homology domain (PH domain)/Phosphotyrosine-binding domain (PTB)"/>
    <property type="match status" value="1"/>
</dbReference>
<dbReference type="PANTHER" id="PTHR23280">
    <property type="entry name" value="4.1 G PROTEIN"/>
    <property type="match status" value="1"/>
</dbReference>
<evidence type="ECO:0000256" key="1">
    <source>
        <dbReference type="SAM" id="MobiDB-lite"/>
    </source>
</evidence>
<dbReference type="Proteomes" id="UP000050790">
    <property type="component" value="Unassembled WGS sequence"/>
</dbReference>
<dbReference type="InterPro" id="IPR018980">
    <property type="entry name" value="FERM_PH-like_C"/>
</dbReference>
<dbReference type="Pfam" id="PF09380">
    <property type="entry name" value="FERM_C"/>
    <property type="match status" value="1"/>
</dbReference>
<feature type="region of interest" description="Disordered" evidence="1">
    <location>
        <begin position="416"/>
        <end position="448"/>
    </location>
</feature>
<dbReference type="SUPFAM" id="SSF50729">
    <property type="entry name" value="PH domain-like"/>
    <property type="match status" value="1"/>
</dbReference>
<dbReference type="InterPro" id="IPR019748">
    <property type="entry name" value="FERM_central"/>
</dbReference>